<keyword evidence="2" id="KW-1185">Reference proteome</keyword>
<organism evidence="1 2">
    <name type="scientific">Scytonema millei VB511283</name>
    <dbReference type="NCBI Taxonomy" id="1245923"/>
    <lineage>
        <taxon>Bacteria</taxon>
        <taxon>Bacillati</taxon>
        <taxon>Cyanobacteriota</taxon>
        <taxon>Cyanophyceae</taxon>
        <taxon>Nostocales</taxon>
        <taxon>Scytonemataceae</taxon>
        <taxon>Scytonema</taxon>
    </lineage>
</organism>
<dbReference type="OrthoDB" id="515811at2"/>
<comment type="caution">
    <text evidence="1">The sequence shown here is derived from an EMBL/GenBank/DDBJ whole genome shotgun (WGS) entry which is preliminary data.</text>
</comment>
<dbReference type="Proteomes" id="UP000031532">
    <property type="component" value="Unassembled WGS sequence"/>
</dbReference>
<evidence type="ECO:0000313" key="2">
    <source>
        <dbReference type="Proteomes" id="UP000031532"/>
    </source>
</evidence>
<reference evidence="1 2" key="1">
    <citation type="journal article" date="2015" name="Genome Announc.">
        <title>Draft Genome Sequence of the Terrestrial Cyanobacterium Scytonema millei VB511283, Isolated from Eastern India.</title>
        <authorList>
            <person name="Sen D."/>
            <person name="Chandrababunaidu M.M."/>
            <person name="Singh D."/>
            <person name="Sanghi N."/>
            <person name="Ghorai A."/>
            <person name="Mishra G.P."/>
            <person name="Madduluri M."/>
            <person name="Adhikary S.P."/>
            <person name="Tripathy S."/>
        </authorList>
    </citation>
    <scope>NUCLEOTIDE SEQUENCE [LARGE SCALE GENOMIC DNA]</scope>
    <source>
        <strain evidence="1 2">VB511283</strain>
    </source>
</reference>
<evidence type="ECO:0000313" key="1">
    <source>
        <dbReference type="EMBL" id="NHC37358.1"/>
    </source>
</evidence>
<sequence length="152" mass="17848">MTITLVRSLSQLQIAKHNTCSRLPIIQESHPMSKQLIYLTLPAIAEVIEDVLATEPYRFYQNFFVIPELQQKLIADIFRQIRDRYTVLIDDTQPSSNYSTTALSSQQWLDMKEIAQQRIYHLLQENRCEWEKLMSDRANVVTELTEKNNIDC</sequence>
<accession>A0A9X5E9F6</accession>
<proteinExistence type="predicted"/>
<dbReference type="AlphaFoldDB" id="A0A9X5E9F6"/>
<dbReference type="EMBL" id="JTJC03000008">
    <property type="protein sequence ID" value="NHC37358.1"/>
    <property type="molecule type" value="Genomic_DNA"/>
</dbReference>
<gene>
    <name evidence="1" type="ORF">QH73_0022415</name>
</gene>
<name>A0A9X5E9F6_9CYAN</name>
<protein>
    <submittedName>
        <fullName evidence="1">Uncharacterized protein</fullName>
    </submittedName>
</protein>